<comment type="subcellular location">
    <subcellularLocation>
        <location evidence="8">Secreted</location>
    </subcellularLocation>
</comment>
<dbReference type="PROSITE" id="PS00503">
    <property type="entry name" value="PECTINESTERASE_2"/>
    <property type="match status" value="1"/>
</dbReference>
<gene>
    <name evidence="10" type="ORF">VTL71DRAFT_5288</name>
</gene>
<keyword evidence="11" id="KW-1185">Reference proteome</keyword>
<dbReference type="EC" id="3.1.1.11" evidence="3 8"/>
<protein>
    <recommendedName>
        <fullName evidence="3 8">Pectinesterase</fullName>
        <ecNumber evidence="3 8">3.1.1.11</ecNumber>
    </recommendedName>
</protein>
<dbReference type="InterPro" id="IPR012334">
    <property type="entry name" value="Pectin_lyas_fold"/>
</dbReference>
<organism evidence="10 11">
    <name type="scientific">Oculimacula yallundae</name>
    <dbReference type="NCBI Taxonomy" id="86028"/>
    <lineage>
        <taxon>Eukaryota</taxon>
        <taxon>Fungi</taxon>
        <taxon>Dikarya</taxon>
        <taxon>Ascomycota</taxon>
        <taxon>Pezizomycotina</taxon>
        <taxon>Leotiomycetes</taxon>
        <taxon>Helotiales</taxon>
        <taxon>Ploettnerulaceae</taxon>
        <taxon>Oculimacula</taxon>
    </lineage>
</organism>
<comment type="similarity">
    <text evidence="2">Belongs to the pectinesterase family.</text>
</comment>
<keyword evidence="8" id="KW-0732">Signal</keyword>
<evidence type="ECO:0000256" key="8">
    <source>
        <dbReference type="RuleBase" id="RU000589"/>
    </source>
</evidence>
<feature type="domain" description="Pectinesterase catalytic" evidence="9">
    <location>
        <begin position="25"/>
        <end position="287"/>
    </location>
</feature>
<reference evidence="10 11" key="1">
    <citation type="journal article" date="2024" name="Commun. Biol.">
        <title>Comparative genomic analysis of thermophilic fungi reveals convergent evolutionary adaptations and gene losses.</title>
        <authorList>
            <person name="Steindorff A.S."/>
            <person name="Aguilar-Pontes M.V."/>
            <person name="Robinson A.J."/>
            <person name="Andreopoulos B."/>
            <person name="LaButti K."/>
            <person name="Kuo A."/>
            <person name="Mondo S."/>
            <person name="Riley R."/>
            <person name="Otillar R."/>
            <person name="Haridas S."/>
            <person name="Lipzen A."/>
            <person name="Grimwood J."/>
            <person name="Schmutz J."/>
            <person name="Clum A."/>
            <person name="Reid I.D."/>
            <person name="Moisan M.C."/>
            <person name="Butler G."/>
            <person name="Nguyen T.T.M."/>
            <person name="Dewar K."/>
            <person name="Conant G."/>
            <person name="Drula E."/>
            <person name="Henrissat B."/>
            <person name="Hansel C."/>
            <person name="Singer S."/>
            <person name="Hutchinson M.I."/>
            <person name="de Vries R.P."/>
            <person name="Natvig D.O."/>
            <person name="Powell A.J."/>
            <person name="Tsang A."/>
            <person name="Grigoriev I.V."/>
        </authorList>
    </citation>
    <scope>NUCLEOTIDE SEQUENCE [LARGE SCALE GENOMIC DNA]</scope>
    <source>
        <strain evidence="10 11">CBS 494.80</strain>
    </source>
</reference>
<dbReference type="InterPro" id="IPR033131">
    <property type="entry name" value="Pectinesterase_Asp_AS"/>
</dbReference>
<dbReference type="SUPFAM" id="SSF51126">
    <property type="entry name" value="Pectin lyase-like"/>
    <property type="match status" value="1"/>
</dbReference>
<keyword evidence="8" id="KW-0964">Secreted</keyword>
<evidence type="ECO:0000256" key="2">
    <source>
        <dbReference type="ARBA" id="ARBA00008891"/>
    </source>
</evidence>
<name>A0ABR4C0N2_9HELO</name>
<accession>A0ABR4C0N2</accession>
<comment type="pathway">
    <text evidence="1 8">Glycan metabolism; pectin degradation; 2-dehydro-3-deoxy-D-gluconate from pectin: step 1/5.</text>
</comment>
<evidence type="ECO:0000256" key="1">
    <source>
        <dbReference type="ARBA" id="ARBA00005184"/>
    </source>
</evidence>
<comment type="catalytic activity">
    <reaction evidence="6 8">
        <text>[(1-&gt;4)-alpha-D-galacturonosyl methyl ester](n) + n H2O = [(1-&gt;4)-alpha-D-galacturonosyl](n) + n methanol + n H(+)</text>
        <dbReference type="Rhea" id="RHEA:22380"/>
        <dbReference type="Rhea" id="RHEA-COMP:14570"/>
        <dbReference type="Rhea" id="RHEA-COMP:14573"/>
        <dbReference type="ChEBI" id="CHEBI:15377"/>
        <dbReference type="ChEBI" id="CHEBI:15378"/>
        <dbReference type="ChEBI" id="CHEBI:17790"/>
        <dbReference type="ChEBI" id="CHEBI:140522"/>
        <dbReference type="ChEBI" id="CHEBI:140523"/>
        <dbReference type="EC" id="3.1.1.11"/>
    </reaction>
</comment>
<dbReference type="PANTHER" id="PTHR31321:SF57">
    <property type="entry name" value="PECTINESTERASE 53-RELATED"/>
    <property type="match status" value="1"/>
</dbReference>
<evidence type="ECO:0000256" key="7">
    <source>
        <dbReference type="PROSITE-ProRule" id="PRU10040"/>
    </source>
</evidence>
<comment type="caution">
    <text evidence="10">The sequence shown here is derived from an EMBL/GenBank/DDBJ whole genome shotgun (WGS) entry which is preliminary data.</text>
</comment>
<evidence type="ECO:0000313" key="11">
    <source>
        <dbReference type="Proteomes" id="UP001595075"/>
    </source>
</evidence>
<feature type="active site" evidence="7">
    <location>
        <position position="169"/>
    </location>
</feature>
<dbReference type="EMBL" id="JAZHXI010000015">
    <property type="protein sequence ID" value="KAL2063483.1"/>
    <property type="molecule type" value="Genomic_DNA"/>
</dbReference>
<dbReference type="Pfam" id="PF01095">
    <property type="entry name" value="Pectinesterase"/>
    <property type="match status" value="1"/>
</dbReference>
<keyword evidence="4 8" id="KW-0378">Hydrolase</keyword>
<sequence length="318" mass="33554">MRILSCVNGLLWVNTVWCATLEVGSGKNFTTITDAYTQAAEGDTILLSAGTYNEKLEIKKNNITMKGPTFPSMDPAANQATITAATFARDVKNNDASATLLVTGSSFSLYNINIANTAGSGNDSQAVALSNKGCQNAFYAASVLGYQDTLYAHSGTSFYGSCYVEGAVDFVFGIDGQAWFQGTKLAVLKKKGTVTAQGRTKEGMGMIVFDSAKIIAGPTAELGSAGTNFLGRPLGNYSQTVFQNCNLGGVIAAEGWEEFRKGQDTTNVLAGEFANSVMNMNGTRVAFASMLSKAVPMGDVLPGYQSWVDERFLGVGAP</sequence>
<dbReference type="InterPro" id="IPR011050">
    <property type="entry name" value="Pectin_lyase_fold/virulence"/>
</dbReference>
<keyword evidence="8" id="KW-0961">Cell wall biogenesis/degradation</keyword>
<feature type="chain" id="PRO_5045003209" description="Pectinesterase" evidence="8">
    <location>
        <begin position="19"/>
        <end position="318"/>
    </location>
</feature>
<dbReference type="Gene3D" id="2.160.20.10">
    <property type="entry name" value="Single-stranded right-handed beta-helix, Pectin lyase-like"/>
    <property type="match status" value="1"/>
</dbReference>
<evidence type="ECO:0000256" key="3">
    <source>
        <dbReference type="ARBA" id="ARBA00013229"/>
    </source>
</evidence>
<proteinExistence type="inferred from homology"/>
<comment type="function">
    <text evidence="8">Involved in maceration and soft-rotting of plant tissue.</text>
</comment>
<evidence type="ECO:0000313" key="10">
    <source>
        <dbReference type="EMBL" id="KAL2063483.1"/>
    </source>
</evidence>
<evidence type="ECO:0000256" key="6">
    <source>
        <dbReference type="ARBA" id="ARBA00047928"/>
    </source>
</evidence>
<dbReference type="Proteomes" id="UP001595075">
    <property type="component" value="Unassembled WGS sequence"/>
</dbReference>
<keyword evidence="5 8" id="KW-0063">Aspartyl esterase</keyword>
<dbReference type="InterPro" id="IPR000070">
    <property type="entry name" value="Pectinesterase_cat"/>
</dbReference>
<evidence type="ECO:0000259" key="9">
    <source>
        <dbReference type="Pfam" id="PF01095"/>
    </source>
</evidence>
<dbReference type="PANTHER" id="PTHR31321">
    <property type="entry name" value="ACYL-COA THIOESTER HYDROLASE YBHC-RELATED"/>
    <property type="match status" value="1"/>
</dbReference>
<feature type="signal peptide" evidence="8">
    <location>
        <begin position="1"/>
        <end position="18"/>
    </location>
</feature>
<evidence type="ECO:0000256" key="5">
    <source>
        <dbReference type="ARBA" id="ARBA00023085"/>
    </source>
</evidence>
<evidence type="ECO:0000256" key="4">
    <source>
        <dbReference type="ARBA" id="ARBA00022801"/>
    </source>
</evidence>